<evidence type="ECO:0000259" key="1">
    <source>
        <dbReference type="PROSITE" id="PS50925"/>
    </source>
</evidence>
<dbReference type="RefSeq" id="WP_051489332.1">
    <property type="nucleotide sequence ID" value="NZ_JALZ01000005.1"/>
</dbReference>
<dbReference type="OrthoDB" id="196105at2"/>
<dbReference type="GO" id="GO:0071949">
    <property type="term" value="F:FAD binding"/>
    <property type="evidence" value="ECO:0007669"/>
    <property type="project" value="InterPro"/>
</dbReference>
<sequence length="144" mass="16041">MTMVTRRVLFTSRTYLPDAALDNLDILRASLIHNARAGVSSSLLKARGRFYQVMEGPPHEIAGCLDRIMADRRHFEIDVLLDTCGCCRVLGESPMVFVQDPGAEMALVEEEDVGRLLERLLRLTHEGEEAAETKDAAPEDRDGD</sequence>
<dbReference type="PROSITE" id="PS50925">
    <property type="entry name" value="BLUF"/>
    <property type="match status" value="1"/>
</dbReference>
<dbReference type="InterPro" id="IPR036046">
    <property type="entry name" value="Acylphosphatase-like_dom_sf"/>
</dbReference>
<dbReference type="Proteomes" id="UP000022447">
    <property type="component" value="Unassembled WGS sequence"/>
</dbReference>
<dbReference type="Gene3D" id="3.30.70.100">
    <property type="match status" value="1"/>
</dbReference>
<dbReference type="Pfam" id="PF04940">
    <property type="entry name" value="BLUF"/>
    <property type="match status" value="1"/>
</dbReference>
<accession>X7EJL3</accession>
<dbReference type="SUPFAM" id="SSF54975">
    <property type="entry name" value="Acylphosphatase/BLUF domain-like"/>
    <property type="match status" value="1"/>
</dbReference>
<dbReference type="EMBL" id="JALZ01000005">
    <property type="protein sequence ID" value="ETX15333.1"/>
    <property type="molecule type" value="Genomic_DNA"/>
</dbReference>
<protein>
    <submittedName>
        <fullName evidence="2">Blue-light sensor BLUF</fullName>
    </submittedName>
</protein>
<dbReference type="GO" id="GO:0009882">
    <property type="term" value="F:blue light photoreceptor activity"/>
    <property type="evidence" value="ECO:0007669"/>
    <property type="project" value="InterPro"/>
</dbReference>
<dbReference type="AlphaFoldDB" id="X7EJL3"/>
<organism evidence="2 3">
    <name type="scientific">Roseivivax halodurans JCM 10272</name>
    <dbReference type="NCBI Taxonomy" id="1449350"/>
    <lineage>
        <taxon>Bacteria</taxon>
        <taxon>Pseudomonadati</taxon>
        <taxon>Pseudomonadota</taxon>
        <taxon>Alphaproteobacteria</taxon>
        <taxon>Rhodobacterales</taxon>
        <taxon>Roseobacteraceae</taxon>
        <taxon>Roseivivax</taxon>
    </lineage>
</organism>
<evidence type="ECO:0000313" key="3">
    <source>
        <dbReference type="Proteomes" id="UP000022447"/>
    </source>
</evidence>
<keyword evidence="3" id="KW-1185">Reference proteome</keyword>
<comment type="caution">
    <text evidence="2">The sequence shown here is derived from an EMBL/GenBank/DDBJ whole genome shotgun (WGS) entry which is preliminary data.</text>
</comment>
<dbReference type="STRING" id="1449350.OCH239_16015"/>
<proteinExistence type="predicted"/>
<gene>
    <name evidence="2" type="ORF">OCH239_16015</name>
</gene>
<feature type="domain" description="BLUF" evidence="1">
    <location>
        <begin position="5"/>
        <end position="96"/>
    </location>
</feature>
<dbReference type="SMART" id="SM01034">
    <property type="entry name" value="BLUF"/>
    <property type="match status" value="1"/>
</dbReference>
<reference evidence="2 3" key="1">
    <citation type="submission" date="2014-01" db="EMBL/GenBank/DDBJ databases">
        <title>Roseivivax halodurans JCM 10272 Genome Sequencing.</title>
        <authorList>
            <person name="Lai Q."/>
            <person name="Li G."/>
            <person name="Shao Z."/>
        </authorList>
    </citation>
    <scope>NUCLEOTIDE SEQUENCE [LARGE SCALE GENOMIC DNA]</scope>
    <source>
        <strain evidence="2 3">JCM 10272</strain>
    </source>
</reference>
<dbReference type="eggNOG" id="ENOG50301YN">
    <property type="taxonomic scope" value="Bacteria"/>
</dbReference>
<name>X7EJL3_9RHOB</name>
<evidence type="ECO:0000313" key="2">
    <source>
        <dbReference type="EMBL" id="ETX15333.1"/>
    </source>
</evidence>
<dbReference type="InterPro" id="IPR007024">
    <property type="entry name" value="BLUF_domain"/>
</dbReference>